<name>A0ABU5JGV6_9ACTN</name>
<dbReference type="InterPro" id="IPR041698">
    <property type="entry name" value="Methyltransf_25"/>
</dbReference>
<evidence type="ECO:0000259" key="1">
    <source>
        <dbReference type="Pfam" id="PF13649"/>
    </source>
</evidence>
<dbReference type="Gene3D" id="3.40.50.150">
    <property type="entry name" value="Vaccinia Virus protein VP39"/>
    <property type="match status" value="1"/>
</dbReference>
<keyword evidence="2" id="KW-0808">Transferase</keyword>
<dbReference type="SUPFAM" id="SSF53335">
    <property type="entry name" value="S-adenosyl-L-methionine-dependent methyltransferases"/>
    <property type="match status" value="1"/>
</dbReference>
<dbReference type="CDD" id="cd02440">
    <property type="entry name" value="AdoMet_MTases"/>
    <property type="match status" value="1"/>
</dbReference>
<reference evidence="2 3" key="1">
    <citation type="submission" date="2023-12" db="EMBL/GenBank/DDBJ databases">
        <title>Micromonospora sp. nov., isolated from Atacama Desert.</title>
        <authorList>
            <person name="Carro L."/>
            <person name="Golinska P."/>
            <person name="Klenk H.-P."/>
            <person name="Goodfellow M."/>
        </authorList>
    </citation>
    <scope>NUCLEOTIDE SEQUENCE [LARGE SCALE GENOMIC DNA]</scope>
    <source>
        <strain evidence="2 3">4G53</strain>
    </source>
</reference>
<dbReference type="Pfam" id="PF13649">
    <property type="entry name" value="Methyltransf_25"/>
    <property type="match status" value="1"/>
</dbReference>
<protein>
    <submittedName>
        <fullName evidence="2">Class I SAM-dependent methyltransferase</fullName>
        <ecNumber evidence="2">2.1.-.-</ecNumber>
    </submittedName>
</protein>
<dbReference type="GO" id="GO:0008168">
    <property type="term" value="F:methyltransferase activity"/>
    <property type="evidence" value="ECO:0007669"/>
    <property type="project" value="UniProtKB-KW"/>
</dbReference>
<sequence>MVLGDRVRVPLPVRRWHGPPEPALTELVRRCTGPTIDLGCGPGRLTAALAERGLVALGVDVSAVAVRLARGRGAAALRRDVLAPLPGEGRWAHALLVDGNIGIGGDPVRLLRRCAGLLRPGGTALVELAPPGAGLWRGRAYVTSGGRAGDDERGPAFRWARVGVELAQPLASAAGFGVAAVLPLDRRWFVELVRR</sequence>
<dbReference type="EC" id="2.1.-.-" evidence="2"/>
<keyword evidence="2" id="KW-0489">Methyltransferase</keyword>
<dbReference type="EMBL" id="JAXOTQ010000025">
    <property type="protein sequence ID" value="MDZ5491811.1"/>
    <property type="molecule type" value="Genomic_DNA"/>
</dbReference>
<comment type="caution">
    <text evidence="2">The sequence shown here is derived from an EMBL/GenBank/DDBJ whole genome shotgun (WGS) entry which is preliminary data.</text>
</comment>
<keyword evidence="3" id="KW-1185">Reference proteome</keyword>
<dbReference type="GO" id="GO:0032259">
    <property type="term" value="P:methylation"/>
    <property type="evidence" value="ECO:0007669"/>
    <property type="project" value="UniProtKB-KW"/>
</dbReference>
<evidence type="ECO:0000313" key="3">
    <source>
        <dbReference type="Proteomes" id="UP001290101"/>
    </source>
</evidence>
<feature type="domain" description="Methyltransferase" evidence="1">
    <location>
        <begin position="37"/>
        <end position="122"/>
    </location>
</feature>
<evidence type="ECO:0000313" key="2">
    <source>
        <dbReference type="EMBL" id="MDZ5491811.1"/>
    </source>
</evidence>
<proteinExistence type="predicted"/>
<dbReference type="Proteomes" id="UP001290101">
    <property type="component" value="Unassembled WGS sequence"/>
</dbReference>
<dbReference type="InterPro" id="IPR029063">
    <property type="entry name" value="SAM-dependent_MTases_sf"/>
</dbReference>
<gene>
    <name evidence="2" type="ORF">U2F25_20510</name>
</gene>
<accession>A0ABU5JGV6</accession>
<organism evidence="2 3">
    <name type="scientific">Micromonospora sicca</name>
    <dbReference type="NCBI Taxonomy" id="2202420"/>
    <lineage>
        <taxon>Bacteria</taxon>
        <taxon>Bacillati</taxon>
        <taxon>Actinomycetota</taxon>
        <taxon>Actinomycetes</taxon>
        <taxon>Micromonosporales</taxon>
        <taxon>Micromonosporaceae</taxon>
        <taxon>Micromonospora</taxon>
    </lineage>
</organism>